<dbReference type="GO" id="GO:0032259">
    <property type="term" value="P:methylation"/>
    <property type="evidence" value="ECO:0007669"/>
    <property type="project" value="UniProtKB-KW"/>
</dbReference>
<dbReference type="GO" id="GO:0008168">
    <property type="term" value="F:methyltransferase activity"/>
    <property type="evidence" value="ECO:0007669"/>
    <property type="project" value="UniProtKB-KW"/>
</dbReference>
<organism evidence="3 4">
    <name type="scientific">Mesorhizobium shangrilense</name>
    <dbReference type="NCBI Taxonomy" id="460060"/>
    <lineage>
        <taxon>Bacteria</taxon>
        <taxon>Pseudomonadati</taxon>
        <taxon>Pseudomonadota</taxon>
        <taxon>Alphaproteobacteria</taxon>
        <taxon>Hyphomicrobiales</taxon>
        <taxon>Phyllobacteriaceae</taxon>
        <taxon>Mesorhizobium</taxon>
    </lineage>
</organism>
<dbReference type="CDD" id="cd02440">
    <property type="entry name" value="AdoMet_MTases"/>
    <property type="match status" value="1"/>
</dbReference>
<reference evidence="3 4" key="1">
    <citation type="submission" date="2024-06" db="EMBL/GenBank/DDBJ databases">
        <authorList>
            <person name="Kim D.-U."/>
        </authorList>
    </citation>
    <scope>NUCLEOTIDE SEQUENCE [LARGE SCALE GENOMIC DNA]</scope>
    <source>
        <strain evidence="3 4">KACC15460</strain>
    </source>
</reference>
<dbReference type="Pfam" id="PF10119">
    <property type="entry name" value="MethyTransf_Reg"/>
    <property type="match status" value="1"/>
</dbReference>
<evidence type="ECO:0000259" key="2">
    <source>
        <dbReference type="Pfam" id="PF10119"/>
    </source>
</evidence>
<feature type="domain" description="Methyltransferase type 12" evidence="1">
    <location>
        <begin position="50"/>
        <end position="150"/>
    </location>
</feature>
<dbReference type="SUPFAM" id="SSF53335">
    <property type="entry name" value="S-adenosyl-L-methionine-dependent methyltransferases"/>
    <property type="match status" value="1"/>
</dbReference>
<dbReference type="InterPro" id="IPR018773">
    <property type="entry name" value="MeTrfase_reg_dom_prd"/>
</dbReference>
<dbReference type="EMBL" id="JBEWSZ010000001">
    <property type="protein sequence ID" value="MET2826736.1"/>
    <property type="molecule type" value="Genomic_DNA"/>
</dbReference>
<dbReference type="Gene3D" id="3.40.50.150">
    <property type="entry name" value="Vaccinia Virus protein VP39"/>
    <property type="match status" value="1"/>
</dbReference>
<keyword evidence="3" id="KW-0489">Methyltransferase</keyword>
<proteinExistence type="predicted"/>
<evidence type="ECO:0000313" key="3">
    <source>
        <dbReference type="EMBL" id="MET2826736.1"/>
    </source>
</evidence>
<keyword evidence="3" id="KW-0808">Transferase</keyword>
<dbReference type="Pfam" id="PF08242">
    <property type="entry name" value="Methyltransf_12"/>
    <property type="match status" value="1"/>
</dbReference>
<protein>
    <submittedName>
        <fullName evidence="3">Class I SAM-dependent methyltransferase</fullName>
        <ecNumber evidence="3">2.1.1.-</ecNumber>
    </submittedName>
</protein>
<name>A0ABV2D9M2_9HYPH</name>
<dbReference type="EC" id="2.1.1.-" evidence="3"/>
<dbReference type="InterPro" id="IPR013217">
    <property type="entry name" value="Methyltransf_12"/>
</dbReference>
<evidence type="ECO:0000259" key="1">
    <source>
        <dbReference type="Pfam" id="PF08242"/>
    </source>
</evidence>
<dbReference type="Proteomes" id="UP001548832">
    <property type="component" value="Unassembled WGS sequence"/>
</dbReference>
<sequence length="513" mass="56479">MPTWSDGYVSDIEYLPGFYMDQTPAHLDVACLLRDIEPPVAAGEPFRYCELGCGVGESALAIAASNHRSEVWGFDFNPAHIARGRDLARDGGLRNIHLLEASFEQLAKGEVRDLPAFDYIALHGVWSWVSPASRSHIVNFIDRHLNPGGLVYVTYNALPGWTVAQPLQRLVSTFASLDHGRSDRRVSTAIEMVRRVCDVGAPALQVADVERLEKERDQGNLAYLSHEYLNEHWAPCYHSDVAGDLAAAKLEFVGSANLLENFPDLSLTPQQRALIDDAPLAVRETLRDYFMARTFRRDVFVRGARIIPGRRRAQRLRRQKLMLVIPAAAVTRNIKIPLGEAALSERAYEPAFRALAEGPRSIGELLDLPEAAGSTASPREMIGMLVGSRQAMTVTNENTDAAIAVARAYNTLHLAACADSGRGMTALAAPAVGSAVTVTIYEMLAYEALSSGTPDDPKALTEATWKLLQDRGDRLRHEGETVESEDEARKILHDNMQVIIDIALPLWRRLGAI</sequence>
<gene>
    <name evidence="3" type="ORF">ABVQ20_07085</name>
</gene>
<accession>A0ABV2D9M2</accession>
<feature type="domain" description="Methyltransferase regulatory" evidence="2">
    <location>
        <begin position="222"/>
        <end position="302"/>
    </location>
</feature>
<dbReference type="InterPro" id="IPR029063">
    <property type="entry name" value="SAM-dependent_MTases_sf"/>
</dbReference>
<comment type="caution">
    <text evidence="3">The sequence shown here is derived from an EMBL/GenBank/DDBJ whole genome shotgun (WGS) entry which is preliminary data.</text>
</comment>
<dbReference type="RefSeq" id="WP_354458828.1">
    <property type="nucleotide sequence ID" value="NZ_JBEWSZ010000001.1"/>
</dbReference>
<evidence type="ECO:0000313" key="4">
    <source>
        <dbReference type="Proteomes" id="UP001548832"/>
    </source>
</evidence>
<keyword evidence="4" id="KW-1185">Reference proteome</keyword>